<evidence type="ECO:0000256" key="1">
    <source>
        <dbReference type="SAM" id="MobiDB-lite"/>
    </source>
</evidence>
<feature type="compositionally biased region" description="Basic residues" evidence="1">
    <location>
        <begin position="54"/>
        <end position="66"/>
    </location>
</feature>
<feature type="compositionally biased region" description="Basic and acidic residues" evidence="1">
    <location>
        <begin position="1"/>
        <end position="11"/>
    </location>
</feature>
<accession>A0ABD1XQ25</accession>
<feature type="transmembrane region" description="Helical" evidence="2">
    <location>
        <begin position="70"/>
        <end position="92"/>
    </location>
</feature>
<name>A0ABD1XQ25_9MARC</name>
<dbReference type="AlphaFoldDB" id="A0ABD1XQ25"/>
<proteinExistence type="predicted"/>
<evidence type="ECO:0000313" key="3">
    <source>
        <dbReference type="EMBL" id="KAL2610855.1"/>
    </source>
</evidence>
<protein>
    <submittedName>
        <fullName evidence="3">Uncharacterized protein</fullName>
    </submittedName>
</protein>
<keyword evidence="2" id="KW-0812">Transmembrane</keyword>
<feature type="region of interest" description="Disordered" evidence="1">
    <location>
        <begin position="1"/>
        <end position="26"/>
    </location>
</feature>
<keyword evidence="4" id="KW-1185">Reference proteome</keyword>
<organism evidence="3 4">
    <name type="scientific">Riccia fluitans</name>
    <dbReference type="NCBI Taxonomy" id="41844"/>
    <lineage>
        <taxon>Eukaryota</taxon>
        <taxon>Viridiplantae</taxon>
        <taxon>Streptophyta</taxon>
        <taxon>Embryophyta</taxon>
        <taxon>Marchantiophyta</taxon>
        <taxon>Marchantiopsida</taxon>
        <taxon>Marchantiidae</taxon>
        <taxon>Marchantiales</taxon>
        <taxon>Ricciaceae</taxon>
        <taxon>Riccia</taxon>
    </lineage>
</organism>
<evidence type="ECO:0000313" key="4">
    <source>
        <dbReference type="Proteomes" id="UP001605036"/>
    </source>
</evidence>
<comment type="caution">
    <text evidence="3">The sequence shown here is derived from an EMBL/GenBank/DDBJ whole genome shotgun (WGS) entry which is preliminary data.</text>
</comment>
<keyword evidence="2" id="KW-0472">Membrane</keyword>
<dbReference type="Proteomes" id="UP001605036">
    <property type="component" value="Unassembled WGS sequence"/>
</dbReference>
<reference evidence="3 4" key="1">
    <citation type="submission" date="2024-09" db="EMBL/GenBank/DDBJ databases">
        <title>Chromosome-scale assembly of Riccia fluitans.</title>
        <authorList>
            <person name="Paukszto L."/>
            <person name="Sawicki J."/>
            <person name="Karawczyk K."/>
            <person name="Piernik-Szablinska J."/>
            <person name="Szczecinska M."/>
            <person name="Mazdziarz M."/>
        </authorList>
    </citation>
    <scope>NUCLEOTIDE SEQUENCE [LARGE SCALE GENOMIC DNA]</scope>
    <source>
        <strain evidence="3">Rf_01</strain>
        <tissue evidence="3">Aerial parts of the thallus</tissue>
    </source>
</reference>
<sequence length="103" mass="12123">MERREGDRGKQPMDGSSGSRKDDHIFEEGKFRPIAIVVKQILEAAGADGGKKAEGKKKKRNKNSKRHKDVLIRLRAHIYAIIRHAWMMWFILNVEEKKNYWEY</sequence>
<gene>
    <name evidence="3" type="ORF">R1flu_022547</name>
</gene>
<evidence type="ECO:0000256" key="2">
    <source>
        <dbReference type="SAM" id="Phobius"/>
    </source>
</evidence>
<dbReference type="EMBL" id="JBHFFA010000007">
    <property type="protein sequence ID" value="KAL2610855.1"/>
    <property type="molecule type" value="Genomic_DNA"/>
</dbReference>
<keyword evidence="2" id="KW-1133">Transmembrane helix</keyword>
<feature type="region of interest" description="Disordered" evidence="1">
    <location>
        <begin position="46"/>
        <end position="66"/>
    </location>
</feature>